<name>A0ABD0JNK8_9CAEN</name>
<dbReference type="Proteomes" id="UP001519460">
    <property type="component" value="Unassembled WGS sequence"/>
</dbReference>
<dbReference type="InterPro" id="IPR015915">
    <property type="entry name" value="Kelch-typ_b-propeller"/>
</dbReference>
<dbReference type="Gene3D" id="1.25.40.420">
    <property type="match status" value="1"/>
</dbReference>
<dbReference type="Pfam" id="PF07646">
    <property type="entry name" value="Kelch_2"/>
    <property type="match status" value="1"/>
</dbReference>
<dbReference type="PANTHER" id="PTHR45632:SF3">
    <property type="entry name" value="KELCH-LIKE PROTEIN 32"/>
    <property type="match status" value="1"/>
</dbReference>
<reference evidence="4 5" key="1">
    <citation type="journal article" date="2023" name="Sci. Data">
        <title>Genome assembly of the Korean intertidal mud-creeper Batillaria attramentaria.</title>
        <authorList>
            <person name="Patra A.K."/>
            <person name="Ho P.T."/>
            <person name="Jun S."/>
            <person name="Lee S.J."/>
            <person name="Kim Y."/>
            <person name="Won Y.J."/>
        </authorList>
    </citation>
    <scope>NUCLEOTIDE SEQUENCE [LARGE SCALE GENOMIC DNA]</scope>
    <source>
        <strain evidence="4">Wonlab-2016</strain>
    </source>
</reference>
<protein>
    <recommendedName>
        <fullName evidence="3">BTB domain-containing protein</fullName>
    </recommendedName>
</protein>
<dbReference type="SUPFAM" id="SSF54695">
    <property type="entry name" value="POZ domain"/>
    <property type="match status" value="1"/>
</dbReference>
<dbReference type="PROSITE" id="PS50097">
    <property type="entry name" value="BTB"/>
    <property type="match status" value="1"/>
</dbReference>
<dbReference type="AlphaFoldDB" id="A0ABD0JNK8"/>
<feature type="domain" description="BTB" evidence="3">
    <location>
        <begin position="29"/>
        <end position="98"/>
    </location>
</feature>
<dbReference type="Pfam" id="PF07707">
    <property type="entry name" value="BACK"/>
    <property type="match status" value="1"/>
</dbReference>
<dbReference type="InterPro" id="IPR011705">
    <property type="entry name" value="BACK"/>
</dbReference>
<evidence type="ECO:0000313" key="4">
    <source>
        <dbReference type="EMBL" id="KAK7476615.1"/>
    </source>
</evidence>
<dbReference type="SMART" id="SM00875">
    <property type="entry name" value="BACK"/>
    <property type="match status" value="1"/>
</dbReference>
<keyword evidence="5" id="KW-1185">Reference proteome</keyword>
<dbReference type="SUPFAM" id="SSF117281">
    <property type="entry name" value="Kelch motif"/>
    <property type="match status" value="1"/>
</dbReference>
<evidence type="ECO:0000313" key="5">
    <source>
        <dbReference type="Proteomes" id="UP001519460"/>
    </source>
</evidence>
<sequence length="617" mass="69949">MDQLTNISQERNRAITEGIGRLYLDRMFFDLKVVISGSTFECHRAVLAAVSEFFMSSLACMWQEGASRVVHINHEDVTVESFNLLLGVLYDNAKLTEENAKQLLKTATYLHIPFLETTCIRLLGFKPRPECSLGIMQLAERYGYFKLYKRVLSRAVDHFETVVNGEEFLDLPKAMLLVFLAEYTQLRKSAAALVFQAVVRWVGADTPSRLLHIGELLQFVSFTGFWCMELTQTLYPKIKGGSIFLRYLTDYWTMEVSDCRLRPVTFAGITDDELRTDFIRSHCAVCHGPQGDKHQRSTVKCVVLVGGCTNVRTLSPMSKVSAFSLEVKQLRKTFDADSDAEIEITTDGSEREIEDEDFDQSWDQREETLLPKVGVSGPLFSLKPLPDNCGFYFASCVCDNRLYVSGGSANPRFFAVYSPKKNSWDTLPSLPQDREKHVMVAVPWNIYLLGGWDAKGDVQDTLVYRIKRKKWTNWGQFEVTGAHITAAALGHRIYIFCGSKVDGTGQEASTSAGSEVASAVKTQESLGQRECTGMPAAASCRVSWLKRTVQWMVMLAEQCQQVTSLLKQMDALLRETVHPKHPRNLQHRLMTRNRTEMRKKTQRLDVTMYVKSCAWTR</sequence>
<comment type="caution">
    <text evidence="4">The sequence shown here is derived from an EMBL/GenBank/DDBJ whole genome shotgun (WGS) entry which is preliminary data.</text>
</comment>
<proteinExistence type="predicted"/>
<dbReference type="SMART" id="SM00225">
    <property type="entry name" value="BTB"/>
    <property type="match status" value="1"/>
</dbReference>
<dbReference type="PANTHER" id="PTHR45632">
    <property type="entry name" value="LD33804P"/>
    <property type="match status" value="1"/>
</dbReference>
<keyword evidence="2" id="KW-0677">Repeat</keyword>
<dbReference type="InterPro" id="IPR011498">
    <property type="entry name" value="Kelch_2"/>
</dbReference>
<evidence type="ECO:0000256" key="1">
    <source>
        <dbReference type="ARBA" id="ARBA00022441"/>
    </source>
</evidence>
<evidence type="ECO:0000259" key="3">
    <source>
        <dbReference type="PROSITE" id="PS50097"/>
    </source>
</evidence>
<dbReference type="Pfam" id="PF00651">
    <property type="entry name" value="BTB"/>
    <property type="match status" value="1"/>
</dbReference>
<dbReference type="Gene3D" id="2.120.10.80">
    <property type="entry name" value="Kelch-type beta propeller"/>
    <property type="match status" value="1"/>
</dbReference>
<dbReference type="EMBL" id="JACVVK020000371">
    <property type="protein sequence ID" value="KAK7476615.1"/>
    <property type="molecule type" value="Genomic_DNA"/>
</dbReference>
<dbReference type="InterPro" id="IPR000210">
    <property type="entry name" value="BTB/POZ_dom"/>
</dbReference>
<keyword evidence="1" id="KW-0880">Kelch repeat</keyword>
<accession>A0ABD0JNK8</accession>
<gene>
    <name evidence="4" type="ORF">BaRGS_00032161</name>
</gene>
<dbReference type="CDD" id="cd18186">
    <property type="entry name" value="BTB_POZ_ZBTB_KLHL-like"/>
    <property type="match status" value="1"/>
</dbReference>
<organism evidence="4 5">
    <name type="scientific">Batillaria attramentaria</name>
    <dbReference type="NCBI Taxonomy" id="370345"/>
    <lineage>
        <taxon>Eukaryota</taxon>
        <taxon>Metazoa</taxon>
        <taxon>Spiralia</taxon>
        <taxon>Lophotrochozoa</taxon>
        <taxon>Mollusca</taxon>
        <taxon>Gastropoda</taxon>
        <taxon>Caenogastropoda</taxon>
        <taxon>Sorbeoconcha</taxon>
        <taxon>Cerithioidea</taxon>
        <taxon>Batillariidae</taxon>
        <taxon>Batillaria</taxon>
    </lineage>
</organism>
<dbReference type="InterPro" id="IPR011333">
    <property type="entry name" value="SKP1/BTB/POZ_sf"/>
</dbReference>
<evidence type="ECO:0000256" key="2">
    <source>
        <dbReference type="ARBA" id="ARBA00022737"/>
    </source>
</evidence>
<dbReference type="Gene3D" id="3.30.710.10">
    <property type="entry name" value="Potassium Channel Kv1.1, Chain A"/>
    <property type="match status" value="1"/>
</dbReference>